<feature type="domain" description="DUF2169" evidence="1">
    <location>
        <begin position="15"/>
        <end position="358"/>
    </location>
</feature>
<dbReference type="RefSeq" id="WP_155598696.1">
    <property type="nucleotide sequence ID" value="NZ_RCNR01000003.1"/>
</dbReference>
<dbReference type="Pfam" id="PF09937">
    <property type="entry name" value="DUF2169"/>
    <property type="match status" value="1"/>
</dbReference>
<reference evidence="2 3" key="1">
    <citation type="journal article" date="2019" name="Mar. Drugs">
        <title>Comparative Genomics and CAZyme Genome Repertoires of Marine Zobellia amurskyensis KMM 3526(T) and Zobellia laminariae KMM 3676(T).</title>
        <authorList>
            <person name="Chernysheva N."/>
            <person name="Bystritskaya E."/>
            <person name="Stenkova A."/>
            <person name="Golovkin I."/>
            <person name="Nedashkovskaya O."/>
            <person name="Isaeva M."/>
        </authorList>
    </citation>
    <scope>NUCLEOTIDE SEQUENCE [LARGE SCALE GENOMIC DNA]</scope>
    <source>
        <strain evidence="2 3">KMM 3526</strain>
    </source>
</reference>
<protein>
    <submittedName>
        <fullName evidence="2">DUF2169 domain-containing protein</fullName>
    </submittedName>
</protein>
<evidence type="ECO:0000259" key="1">
    <source>
        <dbReference type="Pfam" id="PF09937"/>
    </source>
</evidence>
<evidence type="ECO:0000313" key="2">
    <source>
        <dbReference type="EMBL" id="MUH34688.1"/>
    </source>
</evidence>
<name>A0A7X2ZQS5_9FLAO</name>
<accession>A0A7X2ZQS5</accession>
<dbReference type="InterPro" id="IPR018683">
    <property type="entry name" value="DUF2169"/>
</dbReference>
<evidence type="ECO:0000313" key="3">
    <source>
        <dbReference type="Proteomes" id="UP000540519"/>
    </source>
</evidence>
<proteinExistence type="predicted"/>
<dbReference type="Proteomes" id="UP000540519">
    <property type="component" value="Unassembled WGS sequence"/>
</dbReference>
<keyword evidence="3" id="KW-1185">Reference proteome</keyword>
<comment type="caution">
    <text evidence="2">The sequence shown here is derived from an EMBL/GenBank/DDBJ whole genome shotgun (WGS) entry which is preliminary data.</text>
</comment>
<gene>
    <name evidence="2" type="ORF">D9O36_02435</name>
</gene>
<organism evidence="2 3">
    <name type="scientific">Zobellia amurskyensis</name>
    <dbReference type="NCBI Taxonomy" id="248905"/>
    <lineage>
        <taxon>Bacteria</taxon>
        <taxon>Pseudomonadati</taxon>
        <taxon>Bacteroidota</taxon>
        <taxon>Flavobacteriia</taxon>
        <taxon>Flavobacteriales</taxon>
        <taxon>Flavobacteriaceae</taxon>
        <taxon>Zobellia</taxon>
    </lineage>
</organism>
<dbReference type="EMBL" id="RCNR01000003">
    <property type="protein sequence ID" value="MUH34688.1"/>
    <property type="molecule type" value="Genomic_DNA"/>
</dbReference>
<sequence>MKATIQQISGNNQKGKPILSLIVKRTYNIQDDGNCVLSDDQIPLNRDVEFYKENEDTILHDIDVYPVKPFTDIVVKGKAKNPRNTNLFNASVEIASLKLKMQITGNRKVHKRENGVLTFSEAELINEVPLEYKFAYGGKDLFAEKPLREKIENEESLKYIKEILDPLSGSPYRYPRNPVGRGFMVEPHPETVEALNLPNIEDPYNLLTPENLICKDVDQWYKMPVPTCTDWVSPGWFPRVAYFGVYPLPQGLNEHIYEIKNKWADLDLLKSTADIKNSQFSFRACNGASLGLQSRYLYGGESCRLTNIHPEKQEFVFQLPKEIPTIKVDGRNGKLLKTTPVMHSIIIEPDMKKLSIVWCGSAKAIRPYFEEELKTMPFEVKWK</sequence>
<dbReference type="OrthoDB" id="233093at2"/>
<dbReference type="AlphaFoldDB" id="A0A7X2ZQS5"/>